<protein>
    <submittedName>
        <fullName evidence="7">Histone-lysine N-methyltransferase, H3 lysine-9 specific SUVH5-like</fullName>
    </submittedName>
</protein>
<name>A0A1S3DWE6_CICAR</name>
<dbReference type="RefSeq" id="XP_012567548.1">
    <property type="nucleotide sequence ID" value="XM_012712094.1"/>
</dbReference>
<sequence>MRRLFPISSSPFETAKTLKDRGKFLNDRKEIIGKVPGVEVGDVFQYWNELNIIGLHREMKYEKYIDHVIRDRKRIATSVVCNGLDDDGLEHYEVYISTEIRENAELLVNSFNVKNDIRVIIKCFLKNSGRCGMDVYCYYGLYKEEVAWNVLMKYGIDGIRKGLIVEDISRQREAVPICVINTVDKERLTVESFVYKTKMIYPNWCKPIPVPHLGCDCEGKCGDSAKCLCAVRNGGKIPYNKNNVIVASGGVIHECGPYCKCSADCPNRVSQKGIKFNLEISRTERKGWGVRSRATIPAGSFICEYIGEVIEDDEVDKRVDNDEYLFSIGDYHMDDSVLKEAYAVLCWMATRMLRRRTVIVVP</sequence>
<dbReference type="GO" id="GO:0005634">
    <property type="term" value="C:nucleus"/>
    <property type="evidence" value="ECO:0007669"/>
    <property type="project" value="InterPro"/>
</dbReference>
<keyword evidence="3" id="KW-0539">Nucleus</keyword>
<dbReference type="Gene3D" id="2.170.270.10">
    <property type="entry name" value="SET domain"/>
    <property type="match status" value="1"/>
</dbReference>
<dbReference type="PROSITE" id="PS50280">
    <property type="entry name" value="SET"/>
    <property type="match status" value="1"/>
</dbReference>
<dbReference type="AlphaFoldDB" id="A0A1S3DWE6"/>
<evidence type="ECO:0000313" key="7">
    <source>
        <dbReference type="RefSeq" id="XP_012567548.1"/>
    </source>
</evidence>
<evidence type="ECO:0000313" key="6">
    <source>
        <dbReference type="Proteomes" id="UP000087171"/>
    </source>
</evidence>
<dbReference type="PaxDb" id="3827-XP_004516279.1"/>
<dbReference type="SUPFAM" id="SSF88697">
    <property type="entry name" value="PUA domain-like"/>
    <property type="match status" value="1"/>
</dbReference>
<dbReference type="GO" id="GO:0042054">
    <property type="term" value="F:histone methyltransferase activity"/>
    <property type="evidence" value="ECO:0007669"/>
    <property type="project" value="InterPro"/>
</dbReference>
<dbReference type="STRING" id="3827.A0A1S3DWE6"/>
<dbReference type="GO" id="GO:0003690">
    <property type="term" value="F:double-stranded DNA binding"/>
    <property type="evidence" value="ECO:0007669"/>
    <property type="project" value="TreeGrafter"/>
</dbReference>
<dbReference type="Pfam" id="PF05033">
    <property type="entry name" value="Pre-SET"/>
    <property type="match status" value="1"/>
</dbReference>
<dbReference type="PANTHER" id="PTHR45660:SF46">
    <property type="entry name" value="HISTONE-LYSINE N-METHYLTRANSFERASE, H3 LYSINE-9 SPECIFIC SUVH6"/>
    <property type="match status" value="1"/>
</dbReference>
<dbReference type="Pfam" id="PF00856">
    <property type="entry name" value="SET"/>
    <property type="match status" value="1"/>
</dbReference>
<dbReference type="InterPro" id="IPR046341">
    <property type="entry name" value="SET_dom_sf"/>
</dbReference>
<dbReference type="GeneID" id="101497397"/>
<dbReference type="SUPFAM" id="SSF82199">
    <property type="entry name" value="SET domain"/>
    <property type="match status" value="1"/>
</dbReference>
<evidence type="ECO:0000256" key="3">
    <source>
        <dbReference type="ARBA" id="ARBA00023242"/>
    </source>
</evidence>
<dbReference type="GO" id="GO:0008270">
    <property type="term" value="F:zinc ion binding"/>
    <property type="evidence" value="ECO:0007669"/>
    <property type="project" value="InterPro"/>
</dbReference>
<organism evidence="6 7">
    <name type="scientific">Cicer arietinum</name>
    <name type="common">Chickpea</name>
    <name type="synonym">Garbanzo</name>
    <dbReference type="NCBI Taxonomy" id="3827"/>
    <lineage>
        <taxon>Eukaryota</taxon>
        <taxon>Viridiplantae</taxon>
        <taxon>Streptophyta</taxon>
        <taxon>Embryophyta</taxon>
        <taxon>Tracheophyta</taxon>
        <taxon>Spermatophyta</taxon>
        <taxon>Magnoliopsida</taxon>
        <taxon>eudicotyledons</taxon>
        <taxon>Gunneridae</taxon>
        <taxon>Pentapetalae</taxon>
        <taxon>rosids</taxon>
        <taxon>fabids</taxon>
        <taxon>Fabales</taxon>
        <taxon>Fabaceae</taxon>
        <taxon>Papilionoideae</taxon>
        <taxon>50 kb inversion clade</taxon>
        <taxon>NPAAA clade</taxon>
        <taxon>Hologalegina</taxon>
        <taxon>IRL clade</taxon>
        <taxon>Cicereae</taxon>
        <taxon>Cicer</taxon>
    </lineage>
</organism>
<dbReference type="InterPro" id="IPR051357">
    <property type="entry name" value="H3K9_HMTase_SUVAR3-9"/>
</dbReference>
<dbReference type="SMART" id="SM00468">
    <property type="entry name" value="PreSET"/>
    <property type="match status" value="1"/>
</dbReference>
<dbReference type="OrthoDB" id="5792673at2759"/>
<dbReference type="Gene3D" id="2.30.280.10">
    <property type="entry name" value="SRA-YDG"/>
    <property type="match status" value="1"/>
</dbReference>
<comment type="subcellular location">
    <subcellularLocation>
        <location evidence="1">Chromosome</location>
        <location evidence="1">Centromere</location>
    </subcellularLocation>
</comment>
<dbReference type="InterPro" id="IPR007728">
    <property type="entry name" value="Pre-SET_dom"/>
</dbReference>
<dbReference type="Proteomes" id="UP000087171">
    <property type="component" value="Unplaced"/>
</dbReference>
<dbReference type="InterPro" id="IPR015947">
    <property type="entry name" value="PUA-like_sf"/>
</dbReference>
<reference evidence="7" key="1">
    <citation type="submission" date="2025-08" db="UniProtKB">
        <authorList>
            <consortium name="RefSeq"/>
        </authorList>
    </citation>
    <scope>IDENTIFICATION</scope>
    <source>
        <tissue evidence="7">Etiolated seedlings</tissue>
    </source>
</reference>
<evidence type="ECO:0000256" key="2">
    <source>
        <dbReference type="ARBA" id="ARBA00022454"/>
    </source>
</evidence>
<feature type="domain" description="Pre-SET" evidence="5">
    <location>
        <begin position="213"/>
        <end position="273"/>
    </location>
</feature>
<dbReference type="SMART" id="SM00466">
    <property type="entry name" value="SRA"/>
    <property type="match status" value="1"/>
</dbReference>
<evidence type="ECO:0000256" key="1">
    <source>
        <dbReference type="ARBA" id="ARBA00004584"/>
    </source>
</evidence>
<dbReference type="eggNOG" id="KOG1082">
    <property type="taxonomic scope" value="Eukaryota"/>
</dbReference>
<dbReference type="InterPro" id="IPR003105">
    <property type="entry name" value="SRA_YDG"/>
</dbReference>
<keyword evidence="6" id="KW-1185">Reference proteome</keyword>
<dbReference type="GO" id="GO:0000775">
    <property type="term" value="C:chromosome, centromeric region"/>
    <property type="evidence" value="ECO:0007669"/>
    <property type="project" value="UniProtKB-SubCell"/>
</dbReference>
<dbReference type="Pfam" id="PF02182">
    <property type="entry name" value="SAD_SRA"/>
    <property type="match status" value="1"/>
</dbReference>
<dbReference type="InterPro" id="IPR036987">
    <property type="entry name" value="SRA-YDG_sf"/>
</dbReference>
<accession>A0A1S3DWE6</accession>
<evidence type="ECO:0000259" key="4">
    <source>
        <dbReference type="PROSITE" id="PS50280"/>
    </source>
</evidence>
<gene>
    <name evidence="7" type="primary">LOC101497397</name>
</gene>
<evidence type="ECO:0000259" key="5">
    <source>
        <dbReference type="PROSITE" id="PS50867"/>
    </source>
</evidence>
<proteinExistence type="predicted"/>
<dbReference type="PANTHER" id="PTHR45660">
    <property type="entry name" value="HISTONE-LYSINE N-METHYLTRANSFERASE SETMAR"/>
    <property type="match status" value="1"/>
</dbReference>
<dbReference type="PROSITE" id="PS50867">
    <property type="entry name" value="PRE_SET"/>
    <property type="match status" value="1"/>
</dbReference>
<dbReference type="KEGG" id="cam:101497397"/>
<feature type="domain" description="SET" evidence="4">
    <location>
        <begin position="276"/>
        <end position="362"/>
    </location>
</feature>
<dbReference type="InterPro" id="IPR001214">
    <property type="entry name" value="SET_dom"/>
</dbReference>
<keyword evidence="2" id="KW-0158">Chromosome</keyword>